<dbReference type="Proteomes" id="UP000323824">
    <property type="component" value="Chromosome"/>
</dbReference>
<dbReference type="InterPro" id="IPR001347">
    <property type="entry name" value="SIS_dom"/>
</dbReference>
<dbReference type="GO" id="GO:0097367">
    <property type="term" value="F:carbohydrate derivative binding"/>
    <property type="evidence" value="ECO:0007669"/>
    <property type="project" value="InterPro"/>
</dbReference>
<evidence type="ECO:0000313" key="3">
    <source>
        <dbReference type="Proteomes" id="UP000323824"/>
    </source>
</evidence>
<dbReference type="InterPro" id="IPR035461">
    <property type="entry name" value="GmhA/DiaA"/>
</dbReference>
<evidence type="ECO:0000313" key="2">
    <source>
        <dbReference type="EMBL" id="QEN06396.1"/>
    </source>
</evidence>
<keyword evidence="3" id="KW-1185">Reference proteome</keyword>
<dbReference type="PANTHER" id="PTHR30390">
    <property type="entry name" value="SEDOHEPTULOSE 7-PHOSPHATE ISOMERASE / DNAA INITIATOR-ASSOCIATING FACTOR FOR REPLICATION INITIATION"/>
    <property type="match status" value="1"/>
</dbReference>
<gene>
    <name evidence="2" type="ORF">EW093_13515</name>
</gene>
<dbReference type="Gene3D" id="3.40.50.10490">
    <property type="entry name" value="Glucose-6-phosphate isomerase like protein, domain 1"/>
    <property type="match status" value="1"/>
</dbReference>
<evidence type="ECO:0000259" key="1">
    <source>
        <dbReference type="PROSITE" id="PS51464"/>
    </source>
</evidence>
<dbReference type="EMBL" id="CP035807">
    <property type="protein sequence ID" value="QEN06396.1"/>
    <property type="molecule type" value="Genomic_DNA"/>
</dbReference>
<dbReference type="GO" id="GO:1901135">
    <property type="term" value="P:carbohydrate derivative metabolic process"/>
    <property type="evidence" value="ECO:0007669"/>
    <property type="project" value="InterPro"/>
</dbReference>
<dbReference type="InterPro" id="IPR050099">
    <property type="entry name" value="SIS_GmhA/DiaA_subfam"/>
</dbReference>
<dbReference type="KEGG" id="sper:EW093_13515"/>
<feature type="domain" description="SIS" evidence="1">
    <location>
        <begin position="18"/>
        <end position="176"/>
    </location>
</feature>
<dbReference type="AlphaFoldDB" id="A0A5C1QIU6"/>
<dbReference type="PANTHER" id="PTHR30390:SF6">
    <property type="entry name" value="DNAA INITIATOR-ASSOCIATING PROTEIN DIAA"/>
    <property type="match status" value="1"/>
</dbReference>
<protein>
    <submittedName>
        <fullName evidence="2">SIS domain-containing protein</fullName>
    </submittedName>
</protein>
<dbReference type="PROSITE" id="PS51464">
    <property type="entry name" value="SIS"/>
    <property type="match status" value="1"/>
</dbReference>
<dbReference type="InterPro" id="IPR046348">
    <property type="entry name" value="SIS_dom_sf"/>
</dbReference>
<organism evidence="2 3">
    <name type="scientific">Thiospirochaeta perfilievii</name>
    <dbReference type="NCBI Taxonomy" id="252967"/>
    <lineage>
        <taxon>Bacteria</taxon>
        <taxon>Pseudomonadati</taxon>
        <taxon>Spirochaetota</taxon>
        <taxon>Spirochaetia</taxon>
        <taxon>Spirochaetales</taxon>
        <taxon>Spirochaetaceae</taxon>
        <taxon>Thiospirochaeta</taxon>
    </lineage>
</organism>
<dbReference type="Pfam" id="PF13580">
    <property type="entry name" value="SIS_2"/>
    <property type="match status" value="1"/>
</dbReference>
<accession>A0A5C1QIU6</accession>
<name>A0A5C1QIU6_9SPIO</name>
<dbReference type="CDD" id="cd05006">
    <property type="entry name" value="SIS_GmhA"/>
    <property type="match status" value="1"/>
</dbReference>
<reference evidence="2 3" key="1">
    <citation type="submission" date="2019-02" db="EMBL/GenBank/DDBJ databases">
        <authorList>
            <person name="Fomenkov A."/>
            <person name="Dubinina G."/>
            <person name="Grabovich M."/>
            <person name="Vincze T."/>
            <person name="Roberts R.J."/>
        </authorList>
    </citation>
    <scope>NUCLEOTIDE SEQUENCE [LARGE SCALE GENOMIC DNA]</scope>
    <source>
        <strain evidence="2 3">P</strain>
    </source>
</reference>
<sequence length="176" mass="18905">MVESTKIIESINTSVKIILDSYKNCDGSIFFAGNGGSAADAQHLAAELVGRFYLNRKSLKAEAITVNTSTITAVANDYGYDNIFSRAIEGKGRKGDVFVGISTSGNSKNIVNAVKLCKEIGIKTIGFTGENLGIMDDICDVMVKIPSSNTPRIQEGHILAGHIICELVEKEMFPNV</sequence>
<dbReference type="SUPFAM" id="SSF53697">
    <property type="entry name" value="SIS domain"/>
    <property type="match status" value="1"/>
</dbReference>
<dbReference type="OrthoDB" id="9781311at2"/>
<proteinExistence type="predicted"/>
<reference evidence="2 3" key="2">
    <citation type="submission" date="2019-09" db="EMBL/GenBank/DDBJ databases">
        <title>Complete Genome Sequence and Methylome Analysis of free living Spirochaetas.</title>
        <authorList>
            <person name="Leshcheva N."/>
            <person name="Mikheeva N."/>
        </authorList>
    </citation>
    <scope>NUCLEOTIDE SEQUENCE [LARGE SCALE GENOMIC DNA]</scope>
    <source>
        <strain evidence="2 3">P</strain>
    </source>
</reference>